<evidence type="ECO:0000313" key="1">
    <source>
        <dbReference type="EMBL" id="EWY99283.1"/>
    </source>
</evidence>
<dbReference type="AlphaFoldDB" id="W9IWC5"/>
<dbReference type="EMBL" id="JH717840">
    <property type="protein sequence ID" value="EWY99283.1"/>
    <property type="molecule type" value="Genomic_DNA"/>
</dbReference>
<proteinExistence type="predicted"/>
<dbReference type="HOGENOM" id="CLU_3399405_0_0_1"/>
<organism evidence="1 2">
    <name type="scientific">Fusarium oxysporum NRRL 32931</name>
    <dbReference type="NCBI Taxonomy" id="660029"/>
    <lineage>
        <taxon>Eukaryota</taxon>
        <taxon>Fungi</taxon>
        <taxon>Dikarya</taxon>
        <taxon>Ascomycota</taxon>
        <taxon>Pezizomycotina</taxon>
        <taxon>Sordariomycetes</taxon>
        <taxon>Hypocreomycetidae</taxon>
        <taxon>Hypocreales</taxon>
        <taxon>Nectriaceae</taxon>
        <taxon>Fusarium</taxon>
        <taxon>Fusarium oxysporum species complex</taxon>
    </lineage>
</organism>
<name>W9IWC5_FUSOX</name>
<protein>
    <submittedName>
        <fullName evidence="1">Uncharacterized protein</fullName>
    </submittedName>
</protein>
<accession>W9IWC5</accession>
<gene>
    <name evidence="1" type="ORF">FOYG_03373</name>
</gene>
<dbReference type="Proteomes" id="UP000030753">
    <property type="component" value="Unassembled WGS sequence"/>
</dbReference>
<reference evidence="1 2" key="1">
    <citation type="submission" date="2011-06" db="EMBL/GenBank/DDBJ databases">
        <title>The Genome Sequence of Fusarium oxysporum FOSC 3-a.</title>
        <authorList>
            <consortium name="The Broad Institute Genome Sequencing Platform"/>
            <person name="Ma L.-J."/>
            <person name="Gale L.R."/>
            <person name="Schwartz D.C."/>
            <person name="Zhou S."/>
            <person name="Corby-Kistler H."/>
            <person name="Young S.K."/>
            <person name="Zeng Q."/>
            <person name="Gargeya S."/>
            <person name="Fitzgerald M."/>
            <person name="Haas B."/>
            <person name="Abouelleil A."/>
            <person name="Alvarado L."/>
            <person name="Arachchi H.M."/>
            <person name="Berlin A."/>
            <person name="Brown A."/>
            <person name="Chapman S.B."/>
            <person name="Chen Z."/>
            <person name="Dunbar C."/>
            <person name="Freedman E."/>
            <person name="Gearin G."/>
            <person name="Gellesch M."/>
            <person name="Goldberg J."/>
            <person name="Griggs A."/>
            <person name="Gujja S."/>
            <person name="Heiman D."/>
            <person name="Howarth C."/>
            <person name="Larson L."/>
            <person name="Lui A."/>
            <person name="MacDonald P.J.P."/>
            <person name="Mehta T."/>
            <person name="Montmayeur A."/>
            <person name="Murphy C."/>
            <person name="Neiman D."/>
            <person name="Pearson M."/>
            <person name="Priest M."/>
            <person name="Roberts A."/>
            <person name="Saif S."/>
            <person name="Shea T."/>
            <person name="Shenoy N."/>
            <person name="Sisk P."/>
            <person name="Stolte C."/>
            <person name="Sykes S."/>
            <person name="Wortman J."/>
            <person name="Nusbaum C."/>
            <person name="Birren B."/>
        </authorList>
    </citation>
    <scope>NUCLEOTIDE SEQUENCE [LARGE SCALE GENOMIC DNA]</scope>
    <source>
        <strain evidence="2">FOSC 3-a</strain>
    </source>
</reference>
<sequence length="31" mass="3433">MVSSPTYGDRSAIWGVEQQSARYSRDCPTLA</sequence>
<evidence type="ECO:0000313" key="2">
    <source>
        <dbReference type="Proteomes" id="UP000030753"/>
    </source>
</evidence>